<dbReference type="PANTHER" id="PTHR12722:SF0">
    <property type="entry name" value="PROTEIN FAM50A"/>
    <property type="match status" value="1"/>
</dbReference>
<dbReference type="InterPro" id="IPR013568">
    <property type="entry name" value="SEFIR_dom"/>
</dbReference>
<feature type="region of interest" description="Disordered" evidence="1">
    <location>
        <begin position="86"/>
        <end position="169"/>
    </location>
</feature>
<keyword evidence="2" id="KW-0812">Transmembrane</keyword>
<keyword evidence="2" id="KW-0472">Membrane</keyword>
<evidence type="ECO:0000313" key="4">
    <source>
        <dbReference type="EMBL" id="KAL1250241.1"/>
    </source>
</evidence>
<accession>A0ABR3LE02</accession>
<dbReference type="Pfam" id="PF08357">
    <property type="entry name" value="SEFIR"/>
    <property type="match status" value="1"/>
</dbReference>
<evidence type="ECO:0000256" key="1">
    <source>
        <dbReference type="SAM" id="MobiDB-lite"/>
    </source>
</evidence>
<evidence type="ECO:0000313" key="5">
    <source>
        <dbReference type="Proteomes" id="UP001558613"/>
    </source>
</evidence>
<feature type="transmembrane region" description="Helical" evidence="2">
    <location>
        <begin position="660"/>
        <end position="682"/>
    </location>
</feature>
<organism evidence="4 5">
    <name type="scientific">Cirrhinus molitorella</name>
    <name type="common">mud carp</name>
    <dbReference type="NCBI Taxonomy" id="172907"/>
    <lineage>
        <taxon>Eukaryota</taxon>
        <taxon>Metazoa</taxon>
        <taxon>Chordata</taxon>
        <taxon>Craniata</taxon>
        <taxon>Vertebrata</taxon>
        <taxon>Euteleostomi</taxon>
        <taxon>Actinopterygii</taxon>
        <taxon>Neopterygii</taxon>
        <taxon>Teleostei</taxon>
        <taxon>Ostariophysi</taxon>
        <taxon>Cypriniformes</taxon>
        <taxon>Cyprinidae</taxon>
        <taxon>Labeoninae</taxon>
        <taxon>Labeonini</taxon>
        <taxon>Cirrhinus</taxon>
    </lineage>
</organism>
<dbReference type="PANTHER" id="PTHR12722">
    <property type="entry name" value="XAP-5 PROTEIN-RELATED"/>
    <property type="match status" value="1"/>
</dbReference>
<dbReference type="PROSITE" id="PS51534">
    <property type="entry name" value="SEFIR"/>
    <property type="match status" value="1"/>
</dbReference>
<reference evidence="4 5" key="1">
    <citation type="submission" date="2023-09" db="EMBL/GenBank/DDBJ databases">
        <authorList>
            <person name="Wang M."/>
        </authorList>
    </citation>
    <scope>NUCLEOTIDE SEQUENCE [LARGE SCALE GENOMIC DNA]</scope>
    <source>
        <strain evidence="4">GT-2023</strain>
        <tissue evidence="4">Liver</tissue>
    </source>
</reference>
<proteinExistence type="predicted"/>
<dbReference type="Gene3D" id="3.40.50.11530">
    <property type="match status" value="1"/>
</dbReference>
<feature type="compositionally biased region" description="Acidic residues" evidence="1">
    <location>
        <begin position="125"/>
        <end position="140"/>
    </location>
</feature>
<comment type="caution">
    <text evidence="4">The sequence shown here is derived from an EMBL/GenBank/DDBJ whole genome shotgun (WGS) entry which is preliminary data.</text>
</comment>
<protein>
    <recommendedName>
        <fullName evidence="3">SEFIR domain-containing protein</fullName>
    </recommendedName>
</protein>
<evidence type="ECO:0000256" key="2">
    <source>
        <dbReference type="SAM" id="Phobius"/>
    </source>
</evidence>
<dbReference type="Pfam" id="PF16742">
    <property type="entry name" value="IL17R_D_N"/>
    <property type="match status" value="1"/>
</dbReference>
<feature type="compositionally biased region" description="Basic and acidic residues" evidence="1">
    <location>
        <begin position="86"/>
        <end position="115"/>
    </location>
</feature>
<sequence length="929" mass="106524">MAQYKGAASEAGRAMQLMKKREREREQLEQLKQKIAEDNMVKSNIDKKFSAHYDAVEQELKSSTVGLVTLNDMKAKQEALVKEREKQLAKKEQSKELQLKLEKQKEKKRKEEQKRKIASLSFNPDEGEEEEEEEEPEEEICLPVKKKKQLGKNPDVDTSFLPDRDREEEENRLREELRQEWERKQEKIKSEEIEITFSYWDGSGHRKTVKMKKGNTIQQFLQKALEVLRKDFSELRSAGVEHLMYIKEDLIIPHHHSFYDFIVTKARGKSGPLFNFDVHDDIRLVNDATVEKDESHAGKVVLRSWYEKNKHIFPASRWEPYDPEKKWDKYTPGEGSGMWPPTLTLDLLLLVSLLLCAHGEQTSYRPQNCTLECIRQGDPTCEYCRISADDVQISTGIPFSSPFGSCVPWPCHSFLGQETPEVCQHYVHAPHNIQIEFEASEEPIYDAFTVSWNPSQYGIEFLRGFQVTLQALGGSQVLCQLFLLGTNLSLTPAHAQSVYHSDPFTRLSLDSVYVVTVMALPVPERWDQFYKRKQFFTRTCPEKNGLEECKKDWYPRFVEVHQENQDVLVTFNLAPENFKIRQYFSSCFGGGLRNYTSIKPDFSLNKTHHTYRLQNLRAGTNYTCEIAADVVDAVRKTFTVVVKHSSEELPLSDLTQSSSLMVLLSVGILLAATAVLTFIVIYKKRIRKKTVQTKMRPEIIEQYYDKKLDEGQCVLLDRTTRPPRLLMCYSSYDGPAHVKVVLQLAAFLQKHMASQVHLDLWEALSIMEEGSMGWHCRQLNECDFVLVICSQGLLQNQKQQSEDEEPLENTASAIVSLIGEELCRAKVLGRDLSKYMVATFEYSQECDIPTALGLASRYTLTKDLPLLFSHLHGVALQKPGVYVQVENISESGYCKLPAGAALQLAIQEAMPQFSEELTQEEHVGIPVIS</sequence>
<dbReference type="EMBL" id="JAYMGO010000023">
    <property type="protein sequence ID" value="KAL1250241.1"/>
    <property type="molecule type" value="Genomic_DNA"/>
</dbReference>
<evidence type="ECO:0000259" key="3">
    <source>
        <dbReference type="PROSITE" id="PS51534"/>
    </source>
</evidence>
<feature type="domain" description="SEFIR" evidence="3">
    <location>
        <begin position="722"/>
        <end position="869"/>
    </location>
</feature>
<feature type="region of interest" description="Disordered" evidence="1">
    <location>
        <begin position="1"/>
        <end position="23"/>
    </location>
</feature>
<dbReference type="Pfam" id="PF04921">
    <property type="entry name" value="XAP5"/>
    <property type="match status" value="1"/>
</dbReference>
<dbReference type="InterPro" id="IPR048337">
    <property type="entry name" value="FAM50A/XAP5_C"/>
</dbReference>
<dbReference type="Proteomes" id="UP001558613">
    <property type="component" value="Unassembled WGS sequence"/>
</dbReference>
<keyword evidence="2" id="KW-1133">Transmembrane helix</keyword>
<dbReference type="InterPro" id="IPR031951">
    <property type="entry name" value="IL17R_D_N"/>
</dbReference>
<gene>
    <name evidence="4" type="ORF">QQF64_021246</name>
</gene>
<name>A0ABR3LE02_9TELE</name>
<dbReference type="InterPro" id="IPR007005">
    <property type="entry name" value="XAP5"/>
</dbReference>
<keyword evidence="5" id="KW-1185">Reference proteome</keyword>